<protein>
    <submittedName>
        <fullName evidence="1">Uncharacterized protein</fullName>
    </submittedName>
</protein>
<dbReference type="Proteomes" id="UP001234297">
    <property type="component" value="Chromosome 6"/>
</dbReference>
<sequence>MILSPTSIPLLPKPRVRLRCRDIPPPKRNFSISFSLASKTTTTTNQIRTQLDQLHAEADQTRAKANSARSRLMRLTEAAENLRRRAAVEVGVGREDDARELLLQKKKVMQALEKSKKRVELLDELSAKLIEAISVKETQLIGNVALDLEISKEDTSHPIRIVSPKEDIAEHSKEAEVFEPDGIKSCQGQELEFQEDFQENVYADYLQKNGEGAASVVTFSGNKRIHLLNSISSYEGFLESLDQQLQEIEVELLTIFRLSTLVMESDEKQKSPKVQQTAEILKDVRGIRARLVDIIFSLIVAKKVNNMEAELLKP</sequence>
<keyword evidence="2" id="KW-1185">Reference proteome</keyword>
<name>A0ACC2L0R2_PERAE</name>
<evidence type="ECO:0000313" key="2">
    <source>
        <dbReference type="Proteomes" id="UP001234297"/>
    </source>
</evidence>
<evidence type="ECO:0000313" key="1">
    <source>
        <dbReference type="EMBL" id="KAJ8626905.1"/>
    </source>
</evidence>
<comment type="caution">
    <text evidence="1">The sequence shown here is derived from an EMBL/GenBank/DDBJ whole genome shotgun (WGS) entry which is preliminary data.</text>
</comment>
<organism evidence="1 2">
    <name type="scientific">Persea americana</name>
    <name type="common">Avocado</name>
    <dbReference type="NCBI Taxonomy" id="3435"/>
    <lineage>
        <taxon>Eukaryota</taxon>
        <taxon>Viridiplantae</taxon>
        <taxon>Streptophyta</taxon>
        <taxon>Embryophyta</taxon>
        <taxon>Tracheophyta</taxon>
        <taxon>Spermatophyta</taxon>
        <taxon>Magnoliopsida</taxon>
        <taxon>Magnoliidae</taxon>
        <taxon>Laurales</taxon>
        <taxon>Lauraceae</taxon>
        <taxon>Persea</taxon>
    </lineage>
</organism>
<reference evidence="1 2" key="1">
    <citation type="journal article" date="2022" name="Hortic Res">
        <title>A haplotype resolved chromosomal level avocado genome allows analysis of novel avocado genes.</title>
        <authorList>
            <person name="Nath O."/>
            <person name="Fletcher S.J."/>
            <person name="Hayward A."/>
            <person name="Shaw L.M."/>
            <person name="Masouleh A.K."/>
            <person name="Furtado A."/>
            <person name="Henry R.J."/>
            <person name="Mitter N."/>
        </authorList>
    </citation>
    <scope>NUCLEOTIDE SEQUENCE [LARGE SCALE GENOMIC DNA]</scope>
    <source>
        <strain evidence="2">cv. Hass</strain>
    </source>
</reference>
<gene>
    <name evidence="1" type="ORF">MRB53_020212</name>
</gene>
<dbReference type="EMBL" id="CM056814">
    <property type="protein sequence ID" value="KAJ8626905.1"/>
    <property type="molecule type" value="Genomic_DNA"/>
</dbReference>
<proteinExistence type="predicted"/>
<accession>A0ACC2L0R2</accession>